<dbReference type="PROSITE" id="PS00018">
    <property type="entry name" value="EF_HAND_1"/>
    <property type="match status" value="4"/>
</dbReference>
<feature type="domain" description="EF-hand" evidence="4">
    <location>
        <begin position="91"/>
        <end position="126"/>
    </location>
</feature>
<evidence type="ECO:0000259" key="4">
    <source>
        <dbReference type="PROSITE" id="PS50222"/>
    </source>
</evidence>
<dbReference type="AlphaFoldDB" id="A0ABC8UUD6"/>
<evidence type="ECO:0000313" key="6">
    <source>
        <dbReference type="EMBL" id="CAK9184324.1"/>
    </source>
</evidence>
<dbReference type="Proteomes" id="UP001642360">
    <property type="component" value="Unassembled WGS sequence"/>
</dbReference>
<evidence type="ECO:0000313" key="5">
    <source>
        <dbReference type="EMBL" id="CAK9156157.1"/>
    </source>
</evidence>
<name>A0ABC8UUD6_9AQUA</name>
<keyword evidence="7" id="KW-1185">Reference proteome</keyword>
<dbReference type="GO" id="GO:0046872">
    <property type="term" value="F:metal ion binding"/>
    <property type="evidence" value="ECO:0007669"/>
    <property type="project" value="UniProtKB-KW"/>
</dbReference>
<dbReference type="SMART" id="SM00054">
    <property type="entry name" value="EFh"/>
    <property type="match status" value="4"/>
</dbReference>
<gene>
    <name evidence="5" type="ORF">ILEXP_LOCUS24570</name>
    <name evidence="6" type="ORF">ILEXP_LOCUS54630</name>
</gene>
<keyword evidence="3" id="KW-0106">Calcium</keyword>
<dbReference type="InterPro" id="IPR002048">
    <property type="entry name" value="EF_hand_dom"/>
</dbReference>
<feature type="domain" description="EF-hand" evidence="4">
    <location>
        <begin position="18"/>
        <end position="53"/>
    </location>
</feature>
<protein>
    <recommendedName>
        <fullName evidence="4">EF-hand domain-containing protein</fullName>
    </recommendedName>
</protein>
<feature type="domain" description="EF-hand" evidence="4">
    <location>
        <begin position="54"/>
        <end position="89"/>
    </location>
</feature>
<dbReference type="PANTHER" id="PTHR10891">
    <property type="entry name" value="EF-HAND CALCIUM-BINDING DOMAIN CONTAINING PROTEIN"/>
    <property type="match status" value="1"/>
</dbReference>
<keyword evidence="2" id="KW-0677">Repeat</keyword>
<accession>A0ABC8UUD6</accession>
<comment type="caution">
    <text evidence="6">The sequence shown here is derived from an EMBL/GenBank/DDBJ whole genome shotgun (WGS) entry which is preliminary data.</text>
</comment>
<sequence length="161" mass="17966">MATNPNHAPTVKPTMCLQDMDEVNQVFNRFDVNGDGKISATELSDVMKALGSDTSADELSCMMSEIDTDKDGFINLQEFASFLKTSQNDDVWMKELRDAFELYDQDKDGVITAAELHQILTRLGEICSVQDCARMIKSVDSDGDGNVNFEEFQKMMTNTKA</sequence>
<dbReference type="SUPFAM" id="SSF47473">
    <property type="entry name" value="EF-hand"/>
    <property type="match status" value="1"/>
</dbReference>
<reference evidence="6 7" key="1">
    <citation type="submission" date="2024-02" db="EMBL/GenBank/DDBJ databases">
        <authorList>
            <person name="Vignale AGUSTIN F."/>
            <person name="Sosa J E."/>
            <person name="Modenutti C."/>
        </authorList>
    </citation>
    <scope>NUCLEOTIDE SEQUENCE [LARGE SCALE GENOMIC DNA]</scope>
</reference>
<organism evidence="6 7">
    <name type="scientific">Ilex paraguariensis</name>
    <name type="common">yerba mate</name>
    <dbReference type="NCBI Taxonomy" id="185542"/>
    <lineage>
        <taxon>Eukaryota</taxon>
        <taxon>Viridiplantae</taxon>
        <taxon>Streptophyta</taxon>
        <taxon>Embryophyta</taxon>
        <taxon>Tracheophyta</taxon>
        <taxon>Spermatophyta</taxon>
        <taxon>Magnoliopsida</taxon>
        <taxon>eudicotyledons</taxon>
        <taxon>Gunneridae</taxon>
        <taxon>Pentapetalae</taxon>
        <taxon>asterids</taxon>
        <taxon>campanulids</taxon>
        <taxon>Aquifoliales</taxon>
        <taxon>Aquifoliaceae</taxon>
        <taxon>Ilex</taxon>
    </lineage>
</organism>
<dbReference type="EMBL" id="CAUOFW020002802">
    <property type="protein sequence ID" value="CAK9156157.1"/>
    <property type="molecule type" value="Genomic_DNA"/>
</dbReference>
<dbReference type="Pfam" id="PF13499">
    <property type="entry name" value="EF-hand_7"/>
    <property type="match status" value="2"/>
</dbReference>
<evidence type="ECO:0000313" key="7">
    <source>
        <dbReference type="Proteomes" id="UP001642360"/>
    </source>
</evidence>
<dbReference type="FunFam" id="1.10.238.10:FF:000001">
    <property type="entry name" value="Calmodulin 1"/>
    <property type="match status" value="1"/>
</dbReference>
<dbReference type="InterPro" id="IPR011992">
    <property type="entry name" value="EF-hand-dom_pair"/>
</dbReference>
<evidence type="ECO:0000256" key="1">
    <source>
        <dbReference type="ARBA" id="ARBA00022723"/>
    </source>
</evidence>
<dbReference type="Gene3D" id="1.10.238.10">
    <property type="entry name" value="EF-hand"/>
    <property type="match status" value="2"/>
</dbReference>
<evidence type="ECO:0000256" key="3">
    <source>
        <dbReference type="ARBA" id="ARBA00022837"/>
    </source>
</evidence>
<proteinExistence type="predicted"/>
<evidence type="ECO:0000256" key="2">
    <source>
        <dbReference type="ARBA" id="ARBA00022737"/>
    </source>
</evidence>
<dbReference type="EMBL" id="CAUOFW020008935">
    <property type="protein sequence ID" value="CAK9184324.1"/>
    <property type="molecule type" value="Genomic_DNA"/>
</dbReference>
<feature type="domain" description="EF-hand" evidence="4">
    <location>
        <begin position="127"/>
        <end position="161"/>
    </location>
</feature>
<dbReference type="InterPro" id="IPR039647">
    <property type="entry name" value="EF_hand_pair_protein_CML-like"/>
</dbReference>
<dbReference type="InterPro" id="IPR018247">
    <property type="entry name" value="EF_Hand_1_Ca_BS"/>
</dbReference>
<dbReference type="PROSITE" id="PS50222">
    <property type="entry name" value="EF_HAND_2"/>
    <property type="match status" value="4"/>
</dbReference>
<keyword evidence="1" id="KW-0479">Metal-binding</keyword>
<dbReference type="CDD" id="cd00051">
    <property type="entry name" value="EFh"/>
    <property type="match status" value="2"/>
</dbReference>